<keyword evidence="4" id="KW-1185">Reference proteome</keyword>
<evidence type="ECO:0000313" key="3">
    <source>
        <dbReference type="EMBL" id="UGS37266.1"/>
    </source>
</evidence>
<dbReference type="InterPro" id="IPR050383">
    <property type="entry name" value="GlyoxalaseI/FosfomycinResist"/>
</dbReference>
<evidence type="ECO:0000313" key="4">
    <source>
        <dbReference type="Proteomes" id="UP001162834"/>
    </source>
</evidence>
<dbReference type="PROSITE" id="PS00934">
    <property type="entry name" value="GLYOXALASE_I_1"/>
    <property type="match status" value="1"/>
</dbReference>
<dbReference type="GO" id="GO:0004462">
    <property type="term" value="F:lactoylglutathione lyase activity"/>
    <property type="evidence" value="ECO:0007669"/>
    <property type="project" value="InterPro"/>
</dbReference>
<dbReference type="PANTHER" id="PTHR21366">
    <property type="entry name" value="GLYOXALASE FAMILY PROTEIN"/>
    <property type="match status" value="1"/>
</dbReference>
<accession>A0A9E6Y0N7</accession>
<dbReference type="PANTHER" id="PTHR21366:SF14">
    <property type="entry name" value="GLYOXALASE DOMAIN-CONTAINING PROTEIN 5"/>
    <property type="match status" value="1"/>
</dbReference>
<sequence length="199" mass="22131">MQVRVRNIGHIGITVRDLDRSVDFYTGVLGMRLTERFQYPADEVGHGVTVAAGAFVRCNATHHAISIFQLKDGLITDDAPDGSALGIGLHHIAFELATPGELLAKLREMREAGVQIVNCRKGGPGNQPRFYARDPDGHLLEFYWGIDEIGWDGIAREYEPIQEIDLDEFDFEAYLEQREEHAVRAQAIADDAGADLERA</sequence>
<proteinExistence type="predicted"/>
<gene>
    <name evidence="3" type="primary">fosB</name>
    <name evidence="3" type="ORF">DSM104329_03681</name>
</gene>
<dbReference type="GO" id="GO:0046872">
    <property type="term" value="F:metal ion binding"/>
    <property type="evidence" value="ECO:0007669"/>
    <property type="project" value="UniProtKB-KW"/>
</dbReference>
<name>A0A9E6Y0N7_9ACTN</name>
<dbReference type="Proteomes" id="UP001162834">
    <property type="component" value="Chromosome"/>
</dbReference>
<dbReference type="KEGG" id="sbae:DSM104329_03681"/>
<keyword evidence="1" id="KW-0479">Metal-binding</keyword>
<dbReference type="InterPro" id="IPR018146">
    <property type="entry name" value="Glyoxalase_1_CS"/>
</dbReference>
<dbReference type="Gene3D" id="3.10.180.10">
    <property type="entry name" value="2,3-Dihydroxybiphenyl 1,2-Dioxygenase, domain 1"/>
    <property type="match status" value="1"/>
</dbReference>
<feature type="domain" description="VOC" evidence="2">
    <location>
        <begin position="7"/>
        <end position="145"/>
    </location>
</feature>
<dbReference type="InterPro" id="IPR037523">
    <property type="entry name" value="VOC_core"/>
</dbReference>
<reference evidence="3" key="1">
    <citation type="journal article" date="2022" name="Int. J. Syst. Evol. Microbiol.">
        <title>Pseudomonas aegrilactucae sp. nov. and Pseudomonas morbosilactucae sp. nov., pathogens causing bacterial rot of lettuce in Japan.</title>
        <authorList>
            <person name="Sawada H."/>
            <person name="Fujikawa T."/>
            <person name="Satou M."/>
        </authorList>
    </citation>
    <scope>NUCLEOTIDE SEQUENCE</scope>
    <source>
        <strain evidence="3">0166_1</strain>
    </source>
</reference>
<dbReference type="InterPro" id="IPR029068">
    <property type="entry name" value="Glyas_Bleomycin-R_OHBP_Dase"/>
</dbReference>
<dbReference type="EMBL" id="CP087164">
    <property type="protein sequence ID" value="UGS37266.1"/>
    <property type="molecule type" value="Genomic_DNA"/>
</dbReference>
<keyword evidence="3" id="KW-0808">Transferase</keyword>
<evidence type="ECO:0000259" key="2">
    <source>
        <dbReference type="PROSITE" id="PS51819"/>
    </source>
</evidence>
<dbReference type="AlphaFoldDB" id="A0A9E6Y0N7"/>
<protein>
    <submittedName>
        <fullName evidence="3">Metallothiol transferase FosB</fullName>
        <ecNumber evidence="3">2.5.1.-</ecNumber>
    </submittedName>
</protein>
<dbReference type="RefSeq" id="WP_259311323.1">
    <property type="nucleotide sequence ID" value="NZ_CP087164.1"/>
</dbReference>
<dbReference type="SUPFAM" id="SSF54593">
    <property type="entry name" value="Glyoxalase/Bleomycin resistance protein/Dihydroxybiphenyl dioxygenase"/>
    <property type="match status" value="1"/>
</dbReference>
<dbReference type="EC" id="2.5.1.-" evidence="3"/>
<dbReference type="PROSITE" id="PS51819">
    <property type="entry name" value="VOC"/>
    <property type="match status" value="1"/>
</dbReference>
<organism evidence="3 4">
    <name type="scientific">Capillimicrobium parvum</name>
    <dbReference type="NCBI Taxonomy" id="2884022"/>
    <lineage>
        <taxon>Bacteria</taxon>
        <taxon>Bacillati</taxon>
        <taxon>Actinomycetota</taxon>
        <taxon>Thermoleophilia</taxon>
        <taxon>Solirubrobacterales</taxon>
        <taxon>Capillimicrobiaceae</taxon>
        <taxon>Capillimicrobium</taxon>
    </lineage>
</organism>
<dbReference type="GO" id="GO:0016740">
    <property type="term" value="F:transferase activity"/>
    <property type="evidence" value="ECO:0007669"/>
    <property type="project" value="UniProtKB-KW"/>
</dbReference>
<dbReference type="InterPro" id="IPR004360">
    <property type="entry name" value="Glyas_Fos-R_dOase_dom"/>
</dbReference>
<evidence type="ECO:0000256" key="1">
    <source>
        <dbReference type="ARBA" id="ARBA00022723"/>
    </source>
</evidence>
<dbReference type="Pfam" id="PF00903">
    <property type="entry name" value="Glyoxalase"/>
    <property type="match status" value="1"/>
</dbReference>